<dbReference type="InterPro" id="IPR000086">
    <property type="entry name" value="NUDIX_hydrolase_dom"/>
</dbReference>
<evidence type="ECO:0000313" key="5">
    <source>
        <dbReference type="Proteomes" id="UP000315439"/>
    </source>
</evidence>
<dbReference type="AlphaFoldDB" id="A0A545UCL6"/>
<reference evidence="4 5" key="1">
    <citation type="submission" date="2019-07" db="EMBL/GenBank/DDBJ databases">
        <title>Draft genome for Aliikangiella sp. M105.</title>
        <authorList>
            <person name="Wang G."/>
        </authorList>
    </citation>
    <scope>NUCLEOTIDE SEQUENCE [LARGE SCALE GENOMIC DNA]</scope>
    <source>
        <strain evidence="4 5">M105</strain>
    </source>
</reference>
<evidence type="ECO:0000313" key="4">
    <source>
        <dbReference type="EMBL" id="TQV87196.1"/>
    </source>
</evidence>
<evidence type="ECO:0000256" key="2">
    <source>
        <dbReference type="ARBA" id="ARBA00022801"/>
    </source>
</evidence>
<dbReference type="PANTHER" id="PTHR43046:SF14">
    <property type="entry name" value="MUTT_NUDIX FAMILY PROTEIN"/>
    <property type="match status" value="1"/>
</dbReference>
<dbReference type="CDD" id="cd04688">
    <property type="entry name" value="NUDIX_Hydrolase"/>
    <property type="match status" value="1"/>
</dbReference>
<dbReference type="GO" id="GO:0016787">
    <property type="term" value="F:hydrolase activity"/>
    <property type="evidence" value="ECO:0007669"/>
    <property type="project" value="UniProtKB-KW"/>
</dbReference>
<keyword evidence="5" id="KW-1185">Reference proteome</keyword>
<protein>
    <submittedName>
        <fullName evidence="4">NUDIX hydrolase</fullName>
    </submittedName>
</protein>
<dbReference type="SUPFAM" id="SSF55811">
    <property type="entry name" value="Nudix"/>
    <property type="match status" value="1"/>
</dbReference>
<evidence type="ECO:0000256" key="1">
    <source>
        <dbReference type="ARBA" id="ARBA00001946"/>
    </source>
</evidence>
<evidence type="ECO:0000259" key="3">
    <source>
        <dbReference type="PROSITE" id="PS51462"/>
    </source>
</evidence>
<dbReference type="RefSeq" id="WP_142932223.1">
    <property type="nucleotide sequence ID" value="NZ_ML660165.1"/>
</dbReference>
<dbReference type="InterPro" id="IPR015797">
    <property type="entry name" value="NUDIX_hydrolase-like_dom_sf"/>
</dbReference>
<gene>
    <name evidence="4" type="ORF">FLL46_15445</name>
</gene>
<dbReference type="InterPro" id="IPR020084">
    <property type="entry name" value="NUDIX_hydrolase_CS"/>
</dbReference>
<dbReference type="OrthoDB" id="9791228at2"/>
<comment type="caution">
    <text evidence="4">The sequence shown here is derived from an EMBL/GenBank/DDBJ whole genome shotgun (WGS) entry which is preliminary data.</text>
</comment>
<name>A0A545UCL6_9GAMM</name>
<dbReference type="EMBL" id="VIKS01000009">
    <property type="protein sequence ID" value="TQV87196.1"/>
    <property type="molecule type" value="Genomic_DNA"/>
</dbReference>
<dbReference type="PROSITE" id="PS51462">
    <property type="entry name" value="NUDIX"/>
    <property type="match status" value="1"/>
</dbReference>
<sequence>MIKFDLQNNCFNFRSVAVLIVKEHILVHQAVGDDFWALPGGRVEFFENSDDTLVREMKEESGVFCQVSRPLWYVENFFEYGNKKYHEIATYYLAEIMDCHNIQFEQAFDGIESGLNLKYKWVALSRISEINLKPEFLKSRLFELPASIDFVQINEIKNEEQ</sequence>
<dbReference type="PANTHER" id="PTHR43046">
    <property type="entry name" value="GDP-MANNOSE MANNOSYL HYDROLASE"/>
    <property type="match status" value="1"/>
</dbReference>
<dbReference type="Proteomes" id="UP000315439">
    <property type="component" value="Unassembled WGS sequence"/>
</dbReference>
<feature type="domain" description="Nudix hydrolase" evidence="3">
    <location>
        <begin position="10"/>
        <end position="144"/>
    </location>
</feature>
<organism evidence="4 5">
    <name type="scientific">Aliikangiella coralliicola</name>
    <dbReference type="NCBI Taxonomy" id="2592383"/>
    <lineage>
        <taxon>Bacteria</taxon>
        <taxon>Pseudomonadati</taxon>
        <taxon>Pseudomonadota</taxon>
        <taxon>Gammaproteobacteria</taxon>
        <taxon>Oceanospirillales</taxon>
        <taxon>Pleioneaceae</taxon>
        <taxon>Aliikangiella</taxon>
    </lineage>
</organism>
<dbReference type="Gene3D" id="3.90.79.10">
    <property type="entry name" value="Nucleoside Triphosphate Pyrophosphohydrolase"/>
    <property type="match status" value="1"/>
</dbReference>
<keyword evidence="2 4" id="KW-0378">Hydrolase</keyword>
<accession>A0A545UCL6</accession>
<comment type="cofactor">
    <cofactor evidence="1">
        <name>Mg(2+)</name>
        <dbReference type="ChEBI" id="CHEBI:18420"/>
    </cofactor>
</comment>
<dbReference type="PROSITE" id="PS00893">
    <property type="entry name" value="NUDIX_BOX"/>
    <property type="match status" value="1"/>
</dbReference>
<proteinExistence type="predicted"/>
<dbReference type="Pfam" id="PF00293">
    <property type="entry name" value="NUDIX"/>
    <property type="match status" value="1"/>
</dbReference>